<dbReference type="EMBL" id="JAAGAX010000018">
    <property type="protein sequence ID" value="KAF2283670.1"/>
    <property type="molecule type" value="Genomic_DNA"/>
</dbReference>
<dbReference type="Proteomes" id="UP000467840">
    <property type="component" value="Chromosome 12"/>
</dbReference>
<keyword evidence="2" id="KW-1185">Reference proteome</keyword>
<gene>
    <name evidence="1" type="ORF">GH714_013651</name>
</gene>
<dbReference type="AlphaFoldDB" id="A0A6A6K4G7"/>
<reference evidence="1 2" key="1">
    <citation type="journal article" date="2020" name="Mol. Plant">
        <title>The Chromosome-Based Rubber Tree Genome Provides New Insights into Spurge Genome Evolution and Rubber Biosynthesis.</title>
        <authorList>
            <person name="Liu J."/>
            <person name="Shi C."/>
            <person name="Shi C.C."/>
            <person name="Li W."/>
            <person name="Zhang Q.J."/>
            <person name="Zhang Y."/>
            <person name="Li K."/>
            <person name="Lu H.F."/>
            <person name="Shi C."/>
            <person name="Zhu S.T."/>
            <person name="Xiao Z.Y."/>
            <person name="Nan H."/>
            <person name="Yue Y."/>
            <person name="Zhu X.G."/>
            <person name="Wu Y."/>
            <person name="Hong X.N."/>
            <person name="Fan G.Y."/>
            <person name="Tong Y."/>
            <person name="Zhang D."/>
            <person name="Mao C.L."/>
            <person name="Liu Y.L."/>
            <person name="Hao S.J."/>
            <person name="Liu W.Q."/>
            <person name="Lv M.Q."/>
            <person name="Zhang H.B."/>
            <person name="Liu Y."/>
            <person name="Hu-Tang G.R."/>
            <person name="Wang J.P."/>
            <person name="Wang J.H."/>
            <person name="Sun Y.H."/>
            <person name="Ni S.B."/>
            <person name="Chen W.B."/>
            <person name="Zhang X.C."/>
            <person name="Jiao Y.N."/>
            <person name="Eichler E.E."/>
            <person name="Li G.H."/>
            <person name="Liu X."/>
            <person name="Gao L.Z."/>
        </authorList>
    </citation>
    <scope>NUCLEOTIDE SEQUENCE [LARGE SCALE GENOMIC DNA]</scope>
    <source>
        <strain evidence="2">cv. GT1</strain>
        <tissue evidence="1">Leaf</tissue>
    </source>
</reference>
<sequence>MDGHIRENCFKLVGYPDWWKSRNKNQPRQYKSTAAQIVRADQSFTNMNAVDTPLEACEDNHSIEDLSVTLGSIQQELQRLIKGKASMAANVMGPVNKNYSGNTTLYSITSFTDLQTEKVIAVVHEVARLYKLDKSSFLASSINDCLLSLQNNFLISSPVNTMISNSRINKENYTCSSSNVVSKVDISTLHARLGHV</sequence>
<organism evidence="1 2">
    <name type="scientific">Hevea brasiliensis</name>
    <name type="common">Para rubber tree</name>
    <name type="synonym">Siphonia brasiliensis</name>
    <dbReference type="NCBI Taxonomy" id="3981"/>
    <lineage>
        <taxon>Eukaryota</taxon>
        <taxon>Viridiplantae</taxon>
        <taxon>Streptophyta</taxon>
        <taxon>Embryophyta</taxon>
        <taxon>Tracheophyta</taxon>
        <taxon>Spermatophyta</taxon>
        <taxon>Magnoliopsida</taxon>
        <taxon>eudicotyledons</taxon>
        <taxon>Gunneridae</taxon>
        <taxon>Pentapetalae</taxon>
        <taxon>rosids</taxon>
        <taxon>fabids</taxon>
        <taxon>Malpighiales</taxon>
        <taxon>Euphorbiaceae</taxon>
        <taxon>Crotonoideae</taxon>
        <taxon>Micrandreae</taxon>
        <taxon>Hevea</taxon>
    </lineage>
</organism>
<accession>A0A6A6K4G7</accession>
<evidence type="ECO:0000313" key="1">
    <source>
        <dbReference type="EMBL" id="KAF2283670.1"/>
    </source>
</evidence>
<evidence type="ECO:0000313" key="2">
    <source>
        <dbReference type="Proteomes" id="UP000467840"/>
    </source>
</evidence>
<name>A0A6A6K4G7_HEVBR</name>
<comment type="caution">
    <text evidence="1">The sequence shown here is derived from an EMBL/GenBank/DDBJ whole genome shotgun (WGS) entry which is preliminary data.</text>
</comment>
<protein>
    <submittedName>
        <fullName evidence="1">Uncharacterized protein</fullName>
    </submittedName>
</protein>
<proteinExistence type="predicted"/>